<proteinExistence type="predicted"/>
<protein>
    <submittedName>
        <fullName evidence="1">Uncharacterized protein</fullName>
    </submittedName>
</protein>
<evidence type="ECO:0000313" key="2">
    <source>
        <dbReference type="Proteomes" id="UP001469553"/>
    </source>
</evidence>
<comment type="caution">
    <text evidence="1">The sequence shown here is derived from an EMBL/GenBank/DDBJ whole genome shotgun (WGS) entry which is preliminary data.</text>
</comment>
<sequence length="108" mass="12239">MFVSTFTNLVMQTRGLQDVLANTAAYEVELEVPLYTLTGKWHLVLVIFTVTFDAHFSFRQTLFKNELEDLTCGFTENPAHLLDEKILMKCLNNPVDGSNSPLKLTTVK</sequence>
<gene>
    <name evidence="1" type="ORF">AMECASPLE_003221</name>
</gene>
<organism evidence="1 2">
    <name type="scientific">Ameca splendens</name>
    <dbReference type="NCBI Taxonomy" id="208324"/>
    <lineage>
        <taxon>Eukaryota</taxon>
        <taxon>Metazoa</taxon>
        <taxon>Chordata</taxon>
        <taxon>Craniata</taxon>
        <taxon>Vertebrata</taxon>
        <taxon>Euteleostomi</taxon>
        <taxon>Actinopterygii</taxon>
        <taxon>Neopterygii</taxon>
        <taxon>Teleostei</taxon>
        <taxon>Neoteleostei</taxon>
        <taxon>Acanthomorphata</taxon>
        <taxon>Ovalentaria</taxon>
        <taxon>Atherinomorphae</taxon>
        <taxon>Cyprinodontiformes</taxon>
        <taxon>Goodeidae</taxon>
        <taxon>Ameca</taxon>
    </lineage>
</organism>
<dbReference type="Proteomes" id="UP001469553">
    <property type="component" value="Unassembled WGS sequence"/>
</dbReference>
<evidence type="ECO:0000313" key="1">
    <source>
        <dbReference type="EMBL" id="MEQ2282677.1"/>
    </source>
</evidence>
<name>A0ABV0XML5_9TELE</name>
<accession>A0ABV0XML5</accession>
<reference evidence="1 2" key="1">
    <citation type="submission" date="2021-06" db="EMBL/GenBank/DDBJ databases">
        <authorList>
            <person name="Palmer J.M."/>
        </authorList>
    </citation>
    <scope>NUCLEOTIDE SEQUENCE [LARGE SCALE GENOMIC DNA]</scope>
    <source>
        <strain evidence="1 2">AS_MEX2019</strain>
        <tissue evidence="1">Muscle</tissue>
    </source>
</reference>
<dbReference type="EMBL" id="JAHRIP010009529">
    <property type="protein sequence ID" value="MEQ2282677.1"/>
    <property type="molecule type" value="Genomic_DNA"/>
</dbReference>
<keyword evidence="2" id="KW-1185">Reference proteome</keyword>